<dbReference type="Gene3D" id="1.10.1040.10">
    <property type="entry name" value="N-(1-d-carboxylethyl)-l-norvaline Dehydrogenase, domain 2"/>
    <property type="match status" value="1"/>
</dbReference>
<evidence type="ECO:0000313" key="4">
    <source>
        <dbReference type="EMBL" id="MFC0709882.1"/>
    </source>
</evidence>
<dbReference type="EMBL" id="JBHLSS010000055">
    <property type="protein sequence ID" value="MFC0709882.1"/>
    <property type="molecule type" value="Genomic_DNA"/>
</dbReference>
<dbReference type="InterPro" id="IPR013328">
    <property type="entry name" value="6PGD_dom2"/>
</dbReference>
<organism evidence="4 5">
    <name type="scientific">Azorhizophilus paspali</name>
    <name type="common">Azotobacter paspali</name>
    <dbReference type="NCBI Taxonomy" id="69963"/>
    <lineage>
        <taxon>Bacteria</taxon>
        <taxon>Pseudomonadati</taxon>
        <taxon>Pseudomonadota</taxon>
        <taxon>Gammaproteobacteria</taxon>
        <taxon>Pseudomonadales</taxon>
        <taxon>Pseudomonadaceae</taxon>
        <taxon>Azorhizophilus</taxon>
    </lineage>
</organism>
<evidence type="ECO:0000256" key="2">
    <source>
        <dbReference type="SAM" id="MobiDB-lite"/>
    </source>
</evidence>
<reference evidence="4 5" key="1">
    <citation type="submission" date="2024-09" db="EMBL/GenBank/DDBJ databases">
        <authorList>
            <person name="Sun Q."/>
            <person name="Mori K."/>
        </authorList>
    </citation>
    <scope>NUCLEOTIDE SEQUENCE [LARGE SCALE GENOMIC DNA]</scope>
    <source>
        <strain evidence="4 5">NCAIM B.01794</strain>
    </source>
</reference>
<evidence type="ECO:0000313" key="5">
    <source>
        <dbReference type="Proteomes" id="UP001589891"/>
    </source>
</evidence>
<feature type="compositionally biased region" description="Polar residues" evidence="2">
    <location>
        <begin position="124"/>
        <end position="137"/>
    </location>
</feature>
<keyword evidence="5" id="KW-1185">Reference proteome</keyword>
<protein>
    <submittedName>
        <fullName evidence="4">Ketopantoate reductase family protein</fullName>
    </submittedName>
</protein>
<dbReference type="InterPro" id="IPR013752">
    <property type="entry name" value="KPA_reductase"/>
</dbReference>
<feature type="domain" description="Ketopantoate reductase C-terminal" evidence="3">
    <location>
        <begin position="4"/>
        <end position="98"/>
    </location>
</feature>
<keyword evidence="1" id="KW-0560">Oxidoreductase</keyword>
<dbReference type="RefSeq" id="WP_376945319.1">
    <property type="nucleotide sequence ID" value="NZ_CP171449.1"/>
</dbReference>
<dbReference type="InterPro" id="IPR008927">
    <property type="entry name" value="6-PGluconate_DH-like_C_sf"/>
</dbReference>
<proteinExistence type="predicted"/>
<evidence type="ECO:0000259" key="3">
    <source>
        <dbReference type="Pfam" id="PF08546"/>
    </source>
</evidence>
<name>A0ABV6SK35_AZOPA</name>
<dbReference type="Pfam" id="PF08546">
    <property type="entry name" value="ApbA_C"/>
    <property type="match status" value="1"/>
</dbReference>
<feature type="region of interest" description="Disordered" evidence="2">
    <location>
        <begin position="107"/>
        <end position="137"/>
    </location>
</feature>
<gene>
    <name evidence="4" type="ORF">ACFFGX_09875</name>
</gene>
<evidence type="ECO:0000256" key="1">
    <source>
        <dbReference type="ARBA" id="ARBA00023002"/>
    </source>
</evidence>
<dbReference type="SUPFAM" id="SSF48179">
    <property type="entry name" value="6-phosphogluconate dehydrogenase C-terminal domain-like"/>
    <property type="match status" value="1"/>
</dbReference>
<sequence length="137" mass="14825">MIGATTLEEIYTSPNLHELVCDLLHEGLRVAAAYSAQLDLPGFPARGAAMGAVRTSMRQDHARGRPLELAAIGEAVLELATRLNIALPRSRQIIALARFCGHRQRAIGFEPPSTSESTPWPDGTWNSPRTPSSTAPR</sequence>
<feature type="compositionally biased region" description="Low complexity" evidence="2">
    <location>
        <begin position="110"/>
        <end position="119"/>
    </location>
</feature>
<dbReference type="Proteomes" id="UP001589891">
    <property type="component" value="Unassembled WGS sequence"/>
</dbReference>
<accession>A0ABV6SK35</accession>
<comment type="caution">
    <text evidence="4">The sequence shown here is derived from an EMBL/GenBank/DDBJ whole genome shotgun (WGS) entry which is preliminary data.</text>
</comment>